<comment type="caution">
    <text evidence="2">The sequence shown here is derived from an EMBL/GenBank/DDBJ whole genome shotgun (WGS) entry which is preliminary data.</text>
</comment>
<proteinExistence type="predicted"/>
<feature type="compositionally biased region" description="Basic and acidic residues" evidence="1">
    <location>
        <begin position="443"/>
        <end position="467"/>
    </location>
</feature>
<dbReference type="Proteomes" id="UP000306102">
    <property type="component" value="Unassembled WGS sequence"/>
</dbReference>
<evidence type="ECO:0000313" key="3">
    <source>
        <dbReference type="Proteomes" id="UP000306102"/>
    </source>
</evidence>
<evidence type="ECO:0000256" key="1">
    <source>
        <dbReference type="SAM" id="MobiDB-lite"/>
    </source>
</evidence>
<feature type="region of interest" description="Disordered" evidence="1">
    <location>
        <begin position="418"/>
        <end position="542"/>
    </location>
</feature>
<name>A0A4S4D180_CAMSN</name>
<dbReference type="STRING" id="542762.A0A4S4D180"/>
<dbReference type="EMBL" id="SDRB02013126">
    <property type="protein sequence ID" value="THF95848.1"/>
    <property type="molecule type" value="Genomic_DNA"/>
</dbReference>
<feature type="compositionally biased region" description="Acidic residues" evidence="1">
    <location>
        <begin position="284"/>
        <end position="294"/>
    </location>
</feature>
<organism evidence="2 3">
    <name type="scientific">Camellia sinensis var. sinensis</name>
    <name type="common">China tea</name>
    <dbReference type="NCBI Taxonomy" id="542762"/>
    <lineage>
        <taxon>Eukaryota</taxon>
        <taxon>Viridiplantae</taxon>
        <taxon>Streptophyta</taxon>
        <taxon>Embryophyta</taxon>
        <taxon>Tracheophyta</taxon>
        <taxon>Spermatophyta</taxon>
        <taxon>Magnoliopsida</taxon>
        <taxon>eudicotyledons</taxon>
        <taxon>Gunneridae</taxon>
        <taxon>Pentapetalae</taxon>
        <taxon>asterids</taxon>
        <taxon>Ericales</taxon>
        <taxon>Theaceae</taxon>
        <taxon>Camellia</taxon>
    </lineage>
</organism>
<protein>
    <submittedName>
        <fullName evidence="2">Uncharacterized protein</fullName>
    </submittedName>
</protein>
<sequence length="599" mass="64053">MVSCSTVGTVCSFAKPPFPCSSSPIISPSPKPKPTSRNIEGHPEQLPFTDSLDLTDNNPLCELSQLSTSCSRPSVDWDCVDEAEAVAGADALVESEKLGSELVVPEEAAVLVVPKLGNERVGAADEAALVVSVEAAVENKELTPEGGNAGDKTVEAVVVVVEEEEKTAEDEAVNAAGDEALVVVVTVENNEEDAVPKPNEVGFTAGVLAVVAVAAEDITFPSPKEDCDCEPEEARVPNEKFDEPAEMELAMGTKEKVPGDEELPVPFKAEGKENPGAEAKGNGEEVEIELDEDDPNKLEKEGTVEVVVEADEEAPNNGEEKVGVGVEADTELEDEDPNKLEENGEAAAVVVVVEDELEEDPNKFEENGEEAAAAAVVVGPELEEDLNRFVVVFVVVEPEPKDDPKGGVLVETEVEVVDPNKFVAEDDPNELGVPNGDEAAEAEEPKPKEIEGVEAAELGKPKPKEGAEAEAEAEEEKGLGLGLGLGIEEAKTEEGVEEDENENGKEEEEVGFEKGKDEEEEREEVEKRVVEDDEEDEDGSVEKEKPDIVLLSLSLSLSLDLLPDFSLKVAVFFCLGSVCSEGFEIWGFWGRRQNSNPMR</sequence>
<gene>
    <name evidence="2" type="ORF">TEA_024499</name>
</gene>
<feature type="compositionally biased region" description="Acidic residues" evidence="1">
    <location>
        <begin position="495"/>
        <end position="510"/>
    </location>
</feature>
<accession>A0A4S4D180</accession>
<reference evidence="2 3" key="1">
    <citation type="journal article" date="2018" name="Proc. Natl. Acad. Sci. U.S.A.">
        <title>Draft genome sequence of Camellia sinensis var. sinensis provides insights into the evolution of the tea genome and tea quality.</title>
        <authorList>
            <person name="Wei C."/>
            <person name="Yang H."/>
            <person name="Wang S."/>
            <person name="Zhao J."/>
            <person name="Liu C."/>
            <person name="Gao L."/>
            <person name="Xia E."/>
            <person name="Lu Y."/>
            <person name="Tai Y."/>
            <person name="She G."/>
            <person name="Sun J."/>
            <person name="Cao H."/>
            <person name="Tong W."/>
            <person name="Gao Q."/>
            <person name="Li Y."/>
            <person name="Deng W."/>
            <person name="Jiang X."/>
            <person name="Wang W."/>
            <person name="Chen Q."/>
            <person name="Zhang S."/>
            <person name="Li H."/>
            <person name="Wu J."/>
            <person name="Wang P."/>
            <person name="Li P."/>
            <person name="Shi C."/>
            <person name="Zheng F."/>
            <person name="Jian J."/>
            <person name="Huang B."/>
            <person name="Shan D."/>
            <person name="Shi M."/>
            <person name="Fang C."/>
            <person name="Yue Y."/>
            <person name="Li F."/>
            <person name="Li D."/>
            <person name="Wei S."/>
            <person name="Han B."/>
            <person name="Jiang C."/>
            <person name="Yin Y."/>
            <person name="Xia T."/>
            <person name="Zhang Z."/>
            <person name="Bennetzen J.L."/>
            <person name="Zhao S."/>
            <person name="Wan X."/>
        </authorList>
    </citation>
    <scope>NUCLEOTIDE SEQUENCE [LARGE SCALE GENOMIC DNA]</scope>
    <source>
        <strain evidence="3">cv. Shuchazao</strain>
        <tissue evidence="2">Leaf</tissue>
    </source>
</reference>
<keyword evidence="3" id="KW-1185">Reference proteome</keyword>
<feature type="region of interest" description="Disordered" evidence="1">
    <location>
        <begin position="253"/>
        <end position="345"/>
    </location>
</feature>
<dbReference type="AlphaFoldDB" id="A0A4S4D180"/>
<evidence type="ECO:0000313" key="2">
    <source>
        <dbReference type="EMBL" id="THF95848.1"/>
    </source>
</evidence>